<comment type="caution">
    <text evidence="1">The sequence shown here is derived from an EMBL/GenBank/DDBJ whole genome shotgun (WGS) entry which is preliminary data.</text>
</comment>
<dbReference type="InParanoid" id="A0A7J8I9H6"/>
<dbReference type="EMBL" id="JACASF010000004">
    <property type="protein sequence ID" value="KAF6480900.1"/>
    <property type="molecule type" value="Genomic_DNA"/>
</dbReference>
<keyword evidence="2" id="KW-1185">Reference proteome</keyword>
<accession>A0A7J8I9H6</accession>
<name>A0A7J8I9H6_MOLMO</name>
<gene>
    <name evidence="1" type="ORF">HJG59_010694</name>
</gene>
<dbReference type="AlphaFoldDB" id="A0A7J8I9H6"/>
<proteinExistence type="predicted"/>
<sequence length="194" mass="20284">MKRRMGEEGKACERPKLALGSEVGRGVSLFVRSPCGAGRAGQVARCCERADNSRTPAGVRGFGGGTCGIRTPGSRRICARDPSSPSWGSRKKAEGVGRCPRWSSRHLAHLPHFSGAGWSLCPGGCPGVSTEKPVLGRLGRVGSAGLRPSSPSLGMCRVEAPASPWDTRGSPWLGWNRAPSPCAGPSQCVAVPWP</sequence>
<organism evidence="1 2">
    <name type="scientific">Molossus molossus</name>
    <name type="common">Pallas' mastiff bat</name>
    <name type="synonym">Vespertilio molossus</name>
    <dbReference type="NCBI Taxonomy" id="27622"/>
    <lineage>
        <taxon>Eukaryota</taxon>
        <taxon>Metazoa</taxon>
        <taxon>Chordata</taxon>
        <taxon>Craniata</taxon>
        <taxon>Vertebrata</taxon>
        <taxon>Euteleostomi</taxon>
        <taxon>Mammalia</taxon>
        <taxon>Eutheria</taxon>
        <taxon>Laurasiatheria</taxon>
        <taxon>Chiroptera</taxon>
        <taxon>Yangochiroptera</taxon>
        <taxon>Molossidae</taxon>
        <taxon>Molossus</taxon>
    </lineage>
</organism>
<dbReference type="Proteomes" id="UP000550707">
    <property type="component" value="Unassembled WGS sequence"/>
</dbReference>
<protein>
    <submittedName>
        <fullName evidence="1">Uncharacterized protein</fullName>
    </submittedName>
</protein>
<reference evidence="1 2" key="1">
    <citation type="journal article" date="2020" name="Nature">
        <title>Six reference-quality genomes reveal evolution of bat adaptations.</title>
        <authorList>
            <person name="Jebb D."/>
            <person name="Huang Z."/>
            <person name="Pippel M."/>
            <person name="Hughes G.M."/>
            <person name="Lavrichenko K."/>
            <person name="Devanna P."/>
            <person name="Winkler S."/>
            <person name="Jermiin L.S."/>
            <person name="Skirmuntt E.C."/>
            <person name="Katzourakis A."/>
            <person name="Burkitt-Gray L."/>
            <person name="Ray D.A."/>
            <person name="Sullivan K.A.M."/>
            <person name="Roscito J.G."/>
            <person name="Kirilenko B.M."/>
            <person name="Davalos L.M."/>
            <person name="Corthals A.P."/>
            <person name="Power M.L."/>
            <person name="Jones G."/>
            <person name="Ransome R.D."/>
            <person name="Dechmann D.K.N."/>
            <person name="Locatelli A.G."/>
            <person name="Puechmaille S.J."/>
            <person name="Fedrigo O."/>
            <person name="Jarvis E.D."/>
            <person name="Hiller M."/>
            <person name="Vernes S.C."/>
            <person name="Myers E.W."/>
            <person name="Teeling E.C."/>
        </authorList>
    </citation>
    <scope>NUCLEOTIDE SEQUENCE [LARGE SCALE GENOMIC DNA]</scope>
    <source>
        <strain evidence="1">MMolMol1</strain>
        <tissue evidence="1">Muscle</tissue>
    </source>
</reference>
<evidence type="ECO:0000313" key="1">
    <source>
        <dbReference type="EMBL" id="KAF6480900.1"/>
    </source>
</evidence>
<evidence type="ECO:0000313" key="2">
    <source>
        <dbReference type="Proteomes" id="UP000550707"/>
    </source>
</evidence>